<dbReference type="RefSeq" id="WP_349962395.1">
    <property type="nucleotide sequence ID" value="NZ_CP157962.1"/>
</dbReference>
<proteinExistence type="predicted"/>
<dbReference type="AlphaFoldDB" id="A0AAU7S4R3"/>
<accession>A0AAU7S4R3</accession>
<keyword evidence="1" id="KW-0614">Plasmid</keyword>
<gene>
    <name evidence="1" type="ORF">ABM479_29190</name>
</gene>
<organism evidence="1">
    <name type="scientific">Rhizobium sp. ZPR3</name>
    <dbReference type="NCBI Taxonomy" id="3158967"/>
    <lineage>
        <taxon>Bacteria</taxon>
        <taxon>Pseudomonadati</taxon>
        <taxon>Pseudomonadota</taxon>
        <taxon>Alphaproteobacteria</taxon>
        <taxon>Hyphomicrobiales</taxon>
        <taxon>Rhizobiaceae</taxon>
        <taxon>Rhizobium/Agrobacterium group</taxon>
        <taxon>Rhizobium</taxon>
    </lineage>
</organism>
<sequence length="69" mass="7964">MRGRLQILAARSRQFDDLFEAYEEASHALERFQREGKGSRLVEEYEVVCRDIEADVIQHILQAGPDVSD</sequence>
<geneLocation type="plasmid" evidence="1">
    <name>unnamed2</name>
</geneLocation>
<reference evidence="1" key="1">
    <citation type="submission" date="2024-06" db="EMBL/GenBank/DDBJ databases">
        <authorList>
            <person name="Li T."/>
            <person name="Gao R."/>
        </authorList>
    </citation>
    <scope>NUCLEOTIDE SEQUENCE</scope>
    <source>
        <strain evidence="1">ZPR3</strain>
        <plasmid evidence="1">unnamed2</plasmid>
    </source>
</reference>
<dbReference type="EMBL" id="CP157962">
    <property type="protein sequence ID" value="XBT97349.1"/>
    <property type="molecule type" value="Genomic_DNA"/>
</dbReference>
<protein>
    <submittedName>
        <fullName evidence="1">Uncharacterized protein</fullName>
    </submittedName>
</protein>
<name>A0AAU7S4R3_9HYPH</name>
<evidence type="ECO:0000313" key="1">
    <source>
        <dbReference type="EMBL" id="XBT97349.1"/>
    </source>
</evidence>